<sequence>MGWFTRHGRKKYDQYETFGTHTPKKSILRSSSRVNPNLNSLDDKSSDSDHMTSMSLVNLRSSSPSELTRRFESTNRLPHLNGHQSDGENDHFGRGNRTVLFLDQVAEPDRYRTPRVLEFDSEAGNCSTLSNRSPTFTRTISPSSSSSLASYPANYEPSPLIRKKNFNDPGIELVSCSPLSCSTLNHNQQQQHFNTKLHKFRPTIKRLSYLNAFSKKRKDFKKGNLTLILDQELDNTDHINSSNEHGVHQYNKHIQMNEQNIYEELPRLDTLKLSSSTNDTYPNGVHDIFSIANYNEYQKNEFSHIKDILDERKGSIITIDRLRSDVYQSENIFQPHQIRINPKYSYHNNNKKNLIKCHSSNKDQTPTGSTETLVDSPRKLSSNASIGYTDEQNKVLSTGYPVTVHNPNTCYNQMVDTTSKCDWKTVSVNQPEKHTASNNNNVVHEISPQNPRIIYVSKWKSVDEDNSCKLSANKNKIITVSGLPKPSTTSYDSVLDQIQTNQNSHHIVSPNHNTKKVVIHYSDNDKLEYNP</sequence>
<gene>
    <name evidence="2" type="ORF">MN116_008428</name>
</gene>
<dbReference type="Proteomes" id="UP001292079">
    <property type="component" value="Unassembled WGS sequence"/>
</dbReference>
<name>A0AAE1Z664_SCHME</name>
<evidence type="ECO:0000313" key="3">
    <source>
        <dbReference type="Proteomes" id="UP001292079"/>
    </source>
</evidence>
<organism evidence="2 3">
    <name type="scientific">Schistosoma mekongi</name>
    <name type="common">Parasitic worm</name>
    <dbReference type="NCBI Taxonomy" id="38744"/>
    <lineage>
        <taxon>Eukaryota</taxon>
        <taxon>Metazoa</taxon>
        <taxon>Spiralia</taxon>
        <taxon>Lophotrochozoa</taxon>
        <taxon>Platyhelminthes</taxon>
        <taxon>Trematoda</taxon>
        <taxon>Digenea</taxon>
        <taxon>Strigeidida</taxon>
        <taxon>Schistosomatoidea</taxon>
        <taxon>Schistosomatidae</taxon>
        <taxon>Schistosoma</taxon>
    </lineage>
</organism>
<feature type="compositionally biased region" description="Basic and acidic residues" evidence="1">
    <location>
        <begin position="41"/>
        <end position="50"/>
    </location>
</feature>
<feature type="compositionally biased region" description="Polar residues" evidence="1">
    <location>
        <begin position="362"/>
        <end position="378"/>
    </location>
</feature>
<dbReference type="EMBL" id="JALJAT010000007">
    <property type="protein sequence ID" value="KAK4468275.1"/>
    <property type="molecule type" value="Genomic_DNA"/>
</dbReference>
<evidence type="ECO:0000313" key="2">
    <source>
        <dbReference type="EMBL" id="KAK4468275.1"/>
    </source>
</evidence>
<protein>
    <submittedName>
        <fullName evidence="2">Uncharacterized protein</fullName>
    </submittedName>
</protein>
<feature type="region of interest" description="Disordered" evidence="1">
    <location>
        <begin position="23"/>
        <end position="52"/>
    </location>
</feature>
<keyword evidence="3" id="KW-1185">Reference proteome</keyword>
<reference evidence="2" key="2">
    <citation type="journal article" date="2023" name="Infect Dis Poverty">
        <title>Chromosome-scale genome of the human blood fluke Schistosoma mekongi and its implications for public health.</title>
        <authorList>
            <person name="Zhou M."/>
            <person name="Xu L."/>
            <person name="Xu D."/>
            <person name="Chen W."/>
            <person name="Khan J."/>
            <person name="Hu Y."/>
            <person name="Huang H."/>
            <person name="Wei H."/>
            <person name="Zhang Y."/>
            <person name="Chusongsang P."/>
            <person name="Tanasarnprasert K."/>
            <person name="Hu X."/>
            <person name="Limpanont Y."/>
            <person name="Lv Z."/>
        </authorList>
    </citation>
    <scope>NUCLEOTIDE SEQUENCE</scope>
    <source>
        <strain evidence="2">LV_2022a</strain>
    </source>
</reference>
<dbReference type="AlphaFoldDB" id="A0AAE1Z664"/>
<feature type="region of interest" description="Disordered" evidence="1">
    <location>
        <begin position="134"/>
        <end position="153"/>
    </location>
</feature>
<evidence type="ECO:0000256" key="1">
    <source>
        <dbReference type="SAM" id="MobiDB-lite"/>
    </source>
</evidence>
<proteinExistence type="predicted"/>
<feature type="compositionally biased region" description="Low complexity" evidence="1">
    <location>
        <begin position="134"/>
        <end position="152"/>
    </location>
</feature>
<feature type="region of interest" description="Disordered" evidence="1">
    <location>
        <begin position="358"/>
        <end position="378"/>
    </location>
</feature>
<accession>A0AAE1Z664</accession>
<comment type="caution">
    <text evidence="2">The sequence shown here is derived from an EMBL/GenBank/DDBJ whole genome shotgun (WGS) entry which is preliminary data.</text>
</comment>
<reference evidence="2" key="1">
    <citation type="submission" date="2022-04" db="EMBL/GenBank/DDBJ databases">
        <authorList>
            <person name="Xu L."/>
            <person name="Lv Z."/>
        </authorList>
    </citation>
    <scope>NUCLEOTIDE SEQUENCE</scope>
    <source>
        <strain evidence="2">LV_2022a</strain>
    </source>
</reference>